<dbReference type="OrthoDB" id="9758923at2"/>
<evidence type="ECO:0000313" key="9">
    <source>
        <dbReference type="EMBL" id="KAB2370836.1"/>
    </source>
</evidence>
<dbReference type="AlphaFoldDB" id="A0A6L3VP78"/>
<dbReference type="InterPro" id="IPR005084">
    <property type="entry name" value="CBM6"/>
</dbReference>
<feature type="active site" description="Proton acceptor" evidence="4">
    <location>
        <position position="42"/>
    </location>
</feature>
<dbReference type="InterPro" id="IPR051795">
    <property type="entry name" value="Glycosyl_Hydrlase_43"/>
</dbReference>
<dbReference type="CDD" id="cd08999">
    <property type="entry name" value="GH43_ABN-like"/>
    <property type="match status" value="1"/>
</dbReference>
<keyword evidence="10" id="KW-1185">Reference proteome</keyword>
<dbReference type="InterPro" id="IPR006710">
    <property type="entry name" value="Glyco_hydro_43"/>
</dbReference>
<name>A0A6L3VP78_9ACTN</name>
<evidence type="ECO:0000259" key="8">
    <source>
        <dbReference type="PROSITE" id="PS51175"/>
    </source>
</evidence>
<accession>A0A6L3VP78</accession>
<dbReference type="EMBL" id="WBMR01000138">
    <property type="protein sequence ID" value="KAB2370836.1"/>
    <property type="molecule type" value="Genomic_DNA"/>
</dbReference>
<dbReference type="PROSITE" id="PS51175">
    <property type="entry name" value="CBM6"/>
    <property type="match status" value="1"/>
</dbReference>
<dbReference type="SUPFAM" id="SSF49785">
    <property type="entry name" value="Galactose-binding domain-like"/>
    <property type="match status" value="1"/>
</dbReference>
<feature type="compositionally biased region" description="Low complexity" evidence="7">
    <location>
        <begin position="1"/>
        <end position="14"/>
    </location>
</feature>
<evidence type="ECO:0000313" key="10">
    <source>
        <dbReference type="Proteomes" id="UP000483004"/>
    </source>
</evidence>
<evidence type="ECO:0000256" key="4">
    <source>
        <dbReference type="PIRSR" id="PIRSR606710-1"/>
    </source>
</evidence>
<dbReference type="GO" id="GO:0004553">
    <property type="term" value="F:hydrolase activity, hydrolyzing O-glycosyl compounds"/>
    <property type="evidence" value="ECO:0007669"/>
    <property type="project" value="InterPro"/>
</dbReference>
<gene>
    <name evidence="9" type="ORF">F9B16_33960</name>
</gene>
<evidence type="ECO:0000256" key="1">
    <source>
        <dbReference type="ARBA" id="ARBA00009865"/>
    </source>
</evidence>
<feature type="domain" description="CBM6" evidence="8">
    <location>
        <begin position="323"/>
        <end position="443"/>
    </location>
</feature>
<dbReference type="InterPro" id="IPR008979">
    <property type="entry name" value="Galactose-bd-like_sf"/>
</dbReference>
<feature type="non-terminal residue" evidence="9">
    <location>
        <position position="1"/>
    </location>
</feature>
<comment type="caution">
    <text evidence="9">The sequence shown here is derived from an EMBL/GenBank/DDBJ whole genome shotgun (WGS) entry which is preliminary data.</text>
</comment>
<evidence type="ECO:0000256" key="7">
    <source>
        <dbReference type="SAM" id="MobiDB-lite"/>
    </source>
</evidence>
<dbReference type="PANTHER" id="PTHR42812:SF5">
    <property type="entry name" value="ENDO-ARABINASE"/>
    <property type="match status" value="1"/>
</dbReference>
<dbReference type="Gene3D" id="2.115.10.20">
    <property type="entry name" value="Glycosyl hydrolase domain, family 43"/>
    <property type="match status" value="1"/>
</dbReference>
<evidence type="ECO:0000256" key="3">
    <source>
        <dbReference type="ARBA" id="ARBA00023295"/>
    </source>
</evidence>
<dbReference type="InterPro" id="IPR023296">
    <property type="entry name" value="Glyco_hydro_beta-prop_sf"/>
</dbReference>
<evidence type="ECO:0000256" key="6">
    <source>
        <dbReference type="RuleBase" id="RU361187"/>
    </source>
</evidence>
<dbReference type="GO" id="GO:0030246">
    <property type="term" value="F:carbohydrate binding"/>
    <property type="evidence" value="ECO:0007669"/>
    <property type="project" value="InterPro"/>
</dbReference>
<proteinExistence type="inferred from homology"/>
<dbReference type="PANTHER" id="PTHR42812">
    <property type="entry name" value="BETA-XYLOSIDASE"/>
    <property type="match status" value="1"/>
</dbReference>
<comment type="similarity">
    <text evidence="1 6">Belongs to the glycosyl hydrolase 43 family.</text>
</comment>
<feature type="region of interest" description="Disordered" evidence="7">
    <location>
        <begin position="1"/>
        <end position="27"/>
    </location>
</feature>
<evidence type="ECO:0000256" key="2">
    <source>
        <dbReference type="ARBA" id="ARBA00022801"/>
    </source>
</evidence>
<keyword evidence="3 6" id="KW-0326">Glycosidase</keyword>
<dbReference type="Proteomes" id="UP000483004">
    <property type="component" value="Unassembled WGS sequence"/>
</dbReference>
<dbReference type="GO" id="GO:0005975">
    <property type="term" value="P:carbohydrate metabolic process"/>
    <property type="evidence" value="ECO:0007669"/>
    <property type="project" value="InterPro"/>
</dbReference>
<feature type="site" description="Important for catalytic activity, responsible for pKa modulation of the active site Glu and correct orientation of both the proton donor and substrate" evidence="5">
    <location>
        <position position="158"/>
    </location>
</feature>
<dbReference type="RefSeq" id="WP_151544312.1">
    <property type="nucleotide sequence ID" value="NZ_WBMR01000138.1"/>
</dbReference>
<sequence length="443" mass="46328">PGRTGPHAGTAAPGPAAPSPAAPVAAPGYSPREPVIAGSFADPMVVKAGTAYYAYGTNDGGANLPVATAPDITGPWRRLASDGLPRLPSWAADGRTWAPEVVPPGPANGRYVLYFTARHKRGGRQCVGVATAPSPAGPFAAPDGDPLVCPAGLGGAIDPSSFVDQDGRRYLLYKTDARETAAIWLVGLSPDGLHPAGPPRKILSRGSDPVLVESPALVRRGGRYVLFYSAGWYFTRGYQTRYAEAASLFGPYAKAGEPLQSTGRYGGAVDGPGGASVFTDETGDHLVFHGVLEFHRGGGVLRGMYVAALGWDGSRPVLRGVPARFEAERAWPPGCAAAAGRPRASGGRVLLLFPRPGCEAALDVAAPEAGRYTLRIKYANRSGADAVQECTVNGRSPVPVPFRTTKGDDWGTVSLMVDLRAGRNTLGFRRMPGTAQLDYVEIE</sequence>
<organism evidence="9 10">
    <name type="scientific">Actinomadura montaniterrae</name>
    <dbReference type="NCBI Taxonomy" id="1803903"/>
    <lineage>
        <taxon>Bacteria</taxon>
        <taxon>Bacillati</taxon>
        <taxon>Actinomycetota</taxon>
        <taxon>Actinomycetes</taxon>
        <taxon>Streptosporangiales</taxon>
        <taxon>Thermomonosporaceae</taxon>
        <taxon>Actinomadura</taxon>
    </lineage>
</organism>
<feature type="active site" description="Proton donor" evidence="4">
    <location>
        <position position="213"/>
    </location>
</feature>
<evidence type="ECO:0000256" key="5">
    <source>
        <dbReference type="PIRSR" id="PIRSR606710-2"/>
    </source>
</evidence>
<protein>
    <submittedName>
        <fullName evidence="9">Family 43 glycosylhydrolase</fullName>
    </submittedName>
</protein>
<reference evidence="9 10" key="1">
    <citation type="submission" date="2019-09" db="EMBL/GenBank/DDBJ databases">
        <title>Actinomadura physcomitrii sp. nov., a novel actinomycete isolated from moss [Physcomitrium sphaericum (Ludw) Fuernr].</title>
        <authorList>
            <person name="Liu C."/>
            <person name="Zhuang X."/>
        </authorList>
    </citation>
    <scope>NUCLEOTIDE SEQUENCE [LARGE SCALE GENOMIC DNA]</scope>
    <source>
        <strain evidence="9 10">CYP1-1B</strain>
    </source>
</reference>
<dbReference type="Gene3D" id="2.60.120.260">
    <property type="entry name" value="Galactose-binding domain-like"/>
    <property type="match status" value="1"/>
</dbReference>
<dbReference type="Pfam" id="PF04616">
    <property type="entry name" value="Glyco_hydro_43"/>
    <property type="match status" value="1"/>
</dbReference>
<dbReference type="SUPFAM" id="SSF75005">
    <property type="entry name" value="Arabinanase/levansucrase/invertase"/>
    <property type="match status" value="1"/>
</dbReference>
<keyword evidence="2 6" id="KW-0378">Hydrolase</keyword>